<dbReference type="InterPro" id="IPR021994">
    <property type="entry name" value="DUF3592"/>
</dbReference>
<organism evidence="3 4">
    <name type="scientific">Spartinivicinus poritis</name>
    <dbReference type="NCBI Taxonomy" id="2994640"/>
    <lineage>
        <taxon>Bacteria</taxon>
        <taxon>Pseudomonadati</taxon>
        <taxon>Pseudomonadota</taxon>
        <taxon>Gammaproteobacteria</taxon>
        <taxon>Oceanospirillales</taxon>
        <taxon>Zooshikellaceae</taxon>
        <taxon>Spartinivicinus</taxon>
    </lineage>
</organism>
<gene>
    <name evidence="3" type="ORF">ORQ98_11005</name>
</gene>
<feature type="transmembrane region" description="Helical" evidence="1">
    <location>
        <begin position="7"/>
        <end position="26"/>
    </location>
</feature>
<evidence type="ECO:0000313" key="3">
    <source>
        <dbReference type="EMBL" id="MDE1462499.1"/>
    </source>
</evidence>
<sequence>MEKIISKLVIICMLFIFSCIGIWLVYDKIHDFYMGQQALNWKETPGLIVKCTLTEIKHKDDEGEKLTWKVELQYKYVVDGFTYKRERLAFGYSDTSFYDVHKQIYKKLQTSDKILVKYDPNYPENSVVVAGFNMSQLEGILISLLFILFLIIAVVIEIISKRDSLLVEKIKMV</sequence>
<name>A0ABT5U7Z9_9GAMM</name>
<proteinExistence type="predicted"/>
<keyword evidence="1" id="KW-1133">Transmembrane helix</keyword>
<evidence type="ECO:0000256" key="1">
    <source>
        <dbReference type="SAM" id="Phobius"/>
    </source>
</evidence>
<comment type="caution">
    <text evidence="3">The sequence shown here is derived from an EMBL/GenBank/DDBJ whole genome shotgun (WGS) entry which is preliminary data.</text>
</comment>
<dbReference type="RefSeq" id="WP_274688854.1">
    <property type="nucleotide sequence ID" value="NZ_JAPMOU010000011.1"/>
</dbReference>
<keyword evidence="1" id="KW-0812">Transmembrane</keyword>
<dbReference type="PROSITE" id="PS51257">
    <property type="entry name" value="PROKAR_LIPOPROTEIN"/>
    <property type="match status" value="1"/>
</dbReference>
<reference evidence="3 4" key="1">
    <citation type="submission" date="2022-11" db="EMBL/GenBank/DDBJ databases">
        <title>Spartinivicinus poritis sp. nov., isolated from scleractinian coral Porites lutea.</title>
        <authorList>
            <person name="Zhang G."/>
            <person name="Cai L."/>
            <person name="Wei Q."/>
        </authorList>
    </citation>
    <scope>NUCLEOTIDE SEQUENCE [LARGE SCALE GENOMIC DNA]</scope>
    <source>
        <strain evidence="3 4">A2-2</strain>
    </source>
</reference>
<keyword evidence="1" id="KW-0472">Membrane</keyword>
<dbReference type="Pfam" id="PF12158">
    <property type="entry name" value="DUF3592"/>
    <property type="match status" value="1"/>
</dbReference>
<evidence type="ECO:0000313" key="4">
    <source>
        <dbReference type="Proteomes" id="UP001528823"/>
    </source>
</evidence>
<keyword evidence="4" id="KW-1185">Reference proteome</keyword>
<feature type="domain" description="DUF3592" evidence="2">
    <location>
        <begin position="44"/>
        <end position="132"/>
    </location>
</feature>
<protein>
    <submittedName>
        <fullName evidence="3">DUF3592 domain-containing protein</fullName>
    </submittedName>
</protein>
<dbReference type="Proteomes" id="UP001528823">
    <property type="component" value="Unassembled WGS sequence"/>
</dbReference>
<evidence type="ECO:0000259" key="2">
    <source>
        <dbReference type="Pfam" id="PF12158"/>
    </source>
</evidence>
<feature type="transmembrane region" description="Helical" evidence="1">
    <location>
        <begin position="140"/>
        <end position="159"/>
    </location>
</feature>
<dbReference type="EMBL" id="JAPMOU010000011">
    <property type="protein sequence ID" value="MDE1462499.1"/>
    <property type="molecule type" value="Genomic_DNA"/>
</dbReference>
<accession>A0ABT5U7Z9</accession>